<dbReference type="Pfam" id="PF14129">
    <property type="entry name" value="DUF4296"/>
    <property type="match status" value="1"/>
</dbReference>
<proteinExistence type="predicted"/>
<dbReference type="RefSeq" id="WP_382380358.1">
    <property type="nucleotide sequence ID" value="NZ_JBHMEZ010000001.1"/>
</dbReference>
<gene>
    <name evidence="3" type="ORF">ACFFVB_01280</name>
</gene>
<dbReference type="PROSITE" id="PS51257">
    <property type="entry name" value="PROKAR_LIPOPROTEIN"/>
    <property type="match status" value="1"/>
</dbReference>
<feature type="domain" description="DUF4296" evidence="2">
    <location>
        <begin position="27"/>
        <end position="108"/>
    </location>
</feature>
<protein>
    <submittedName>
        <fullName evidence="3">DUF4296 domain-containing protein</fullName>
    </submittedName>
</protein>
<feature type="chain" id="PRO_5047459163" evidence="1">
    <location>
        <begin position="20"/>
        <end position="159"/>
    </location>
</feature>
<reference evidence="3 4" key="1">
    <citation type="submission" date="2024-09" db="EMBL/GenBank/DDBJ databases">
        <authorList>
            <person name="Sun Q."/>
            <person name="Mori K."/>
        </authorList>
    </citation>
    <scope>NUCLEOTIDE SEQUENCE [LARGE SCALE GENOMIC DNA]</scope>
    <source>
        <strain evidence="3 4">CECT 8286</strain>
    </source>
</reference>
<dbReference type="InterPro" id="IPR025381">
    <property type="entry name" value="DUF4296"/>
</dbReference>
<keyword evidence="1" id="KW-0732">Signal</keyword>
<sequence length="159" mass="18216">MNRLILALLVILLSITSCHQVKKPDQPKDLIPKDKMVNVILDMSLLTSSRGVDKNVLDKNDVSLQTLIYDKYNIDSLQLVQSSAYYSYHIKEYEGIYQIVNDSLTKLKDFYTKEKELIDENKRIKDSLAKQPLDSLKLHKTKADTIAVLDSLSSSRKKN</sequence>
<feature type="signal peptide" evidence="1">
    <location>
        <begin position="1"/>
        <end position="19"/>
    </location>
</feature>
<comment type="caution">
    <text evidence="3">The sequence shown here is derived from an EMBL/GenBank/DDBJ whole genome shotgun (WGS) entry which is preliminary data.</text>
</comment>
<dbReference type="Proteomes" id="UP001589605">
    <property type="component" value="Unassembled WGS sequence"/>
</dbReference>
<evidence type="ECO:0000313" key="3">
    <source>
        <dbReference type="EMBL" id="MFB9051696.1"/>
    </source>
</evidence>
<accession>A0ABV5EWY1</accession>
<name>A0ABV5EWY1_9FLAO</name>
<organism evidence="3 4">
    <name type="scientific">Formosa undariae</name>
    <dbReference type="NCBI Taxonomy" id="1325436"/>
    <lineage>
        <taxon>Bacteria</taxon>
        <taxon>Pseudomonadati</taxon>
        <taxon>Bacteroidota</taxon>
        <taxon>Flavobacteriia</taxon>
        <taxon>Flavobacteriales</taxon>
        <taxon>Flavobacteriaceae</taxon>
        <taxon>Formosa</taxon>
    </lineage>
</organism>
<evidence type="ECO:0000256" key="1">
    <source>
        <dbReference type="SAM" id="SignalP"/>
    </source>
</evidence>
<keyword evidence="4" id="KW-1185">Reference proteome</keyword>
<dbReference type="EMBL" id="JBHMEZ010000001">
    <property type="protein sequence ID" value="MFB9051696.1"/>
    <property type="molecule type" value="Genomic_DNA"/>
</dbReference>
<evidence type="ECO:0000259" key="2">
    <source>
        <dbReference type="Pfam" id="PF14129"/>
    </source>
</evidence>
<evidence type="ECO:0000313" key="4">
    <source>
        <dbReference type="Proteomes" id="UP001589605"/>
    </source>
</evidence>